<name>A0ACC1H861_9FUNG</name>
<sequence>DLPRVTSYCTAGSYRLTALFKWLQLKKEANGARPILLDECIYSVFNYSKPRTVAIDITSPSAGSPDRSKYATTDPMATISAANDTVANDGNDGNDGNDDNDEYRDQLQQKLDIGSTATIVPISTHSDDLTKEGNEPISICGEVFLFEYGVVVIWGMTEDEEKQFIDDIDEFAVERISDDDSISAGKHKIDGPSRIVDDNDEDNGIECEELHFWYSRDYRPRIYNDVIILSNPKNYMAKMAISHAIAQSTKLSLYESLIDDTIEATKHIPQRMAQSGVVEMSRKAITKKIGQLFITRVNVNLVSNILDTPEIFWSEPGLQPLYDAIRGKLLWV</sequence>
<feature type="non-terminal residue" evidence="1">
    <location>
        <position position="1"/>
    </location>
</feature>
<dbReference type="EMBL" id="JAMZIH010008146">
    <property type="protein sequence ID" value="KAJ1672575.1"/>
    <property type="molecule type" value="Genomic_DNA"/>
</dbReference>
<organism evidence="1 2">
    <name type="scientific">Spiromyces aspiralis</name>
    <dbReference type="NCBI Taxonomy" id="68401"/>
    <lineage>
        <taxon>Eukaryota</taxon>
        <taxon>Fungi</taxon>
        <taxon>Fungi incertae sedis</taxon>
        <taxon>Zoopagomycota</taxon>
        <taxon>Kickxellomycotina</taxon>
        <taxon>Kickxellomycetes</taxon>
        <taxon>Kickxellales</taxon>
        <taxon>Kickxellaceae</taxon>
        <taxon>Spiromyces</taxon>
    </lineage>
</organism>
<dbReference type="Proteomes" id="UP001145114">
    <property type="component" value="Unassembled WGS sequence"/>
</dbReference>
<protein>
    <submittedName>
        <fullName evidence="1">Sporulation protein rmd1</fullName>
    </submittedName>
</protein>
<keyword evidence="2" id="KW-1185">Reference proteome</keyword>
<proteinExistence type="predicted"/>
<comment type="caution">
    <text evidence="1">The sequence shown here is derived from an EMBL/GenBank/DDBJ whole genome shotgun (WGS) entry which is preliminary data.</text>
</comment>
<gene>
    <name evidence="1" type="primary">RMD1_2</name>
    <name evidence="1" type="ORF">EV182_006903</name>
</gene>
<evidence type="ECO:0000313" key="1">
    <source>
        <dbReference type="EMBL" id="KAJ1672575.1"/>
    </source>
</evidence>
<accession>A0ACC1H861</accession>
<evidence type="ECO:0000313" key="2">
    <source>
        <dbReference type="Proteomes" id="UP001145114"/>
    </source>
</evidence>
<reference evidence="1" key="1">
    <citation type="submission" date="2022-06" db="EMBL/GenBank/DDBJ databases">
        <title>Phylogenomic reconstructions and comparative analyses of Kickxellomycotina fungi.</title>
        <authorList>
            <person name="Reynolds N.K."/>
            <person name="Stajich J.E."/>
            <person name="Barry K."/>
            <person name="Grigoriev I.V."/>
            <person name="Crous P."/>
            <person name="Smith M.E."/>
        </authorList>
    </citation>
    <scope>NUCLEOTIDE SEQUENCE</scope>
    <source>
        <strain evidence="1">RSA 2271</strain>
    </source>
</reference>